<proteinExistence type="predicted"/>
<dbReference type="PROSITE" id="PS50188">
    <property type="entry name" value="B302_SPRY"/>
    <property type="match status" value="1"/>
</dbReference>
<dbReference type="InterPro" id="IPR013320">
    <property type="entry name" value="ConA-like_dom_sf"/>
</dbReference>
<accession>A0ABD2JSS1</accession>
<evidence type="ECO:0000259" key="4">
    <source>
        <dbReference type="PROSITE" id="PS50188"/>
    </source>
</evidence>
<feature type="signal peptide" evidence="3">
    <location>
        <begin position="1"/>
        <end position="18"/>
    </location>
</feature>
<organism evidence="5 6">
    <name type="scientific">Heterodera schachtii</name>
    <name type="common">Sugarbeet cyst nematode worm</name>
    <name type="synonym">Tylenchus schachtii</name>
    <dbReference type="NCBI Taxonomy" id="97005"/>
    <lineage>
        <taxon>Eukaryota</taxon>
        <taxon>Metazoa</taxon>
        <taxon>Ecdysozoa</taxon>
        <taxon>Nematoda</taxon>
        <taxon>Chromadorea</taxon>
        <taxon>Rhabditida</taxon>
        <taxon>Tylenchina</taxon>
        <taxon>Tylenchomorpha</taxon>
        <taxon>Tylenchoidea</taxon>
        <taxon>Heteroderidae</taxon>
        <taxon>Heteroderinae</taxon>
        <taxon>Heterodera</taxon>
    </lineage>
</organism>
<protein>
    <recommendedName>
        <fullName evidence="4">B30.2/SPRY domain-containing protein</fullName>
    </recommendedName>
</protein>
<keyword evidence="1" id="KW-0175">Coiled coil</keyword>
<feature type="transmembrane region" description="Helical" evidence="2">
    <location>
        <begin position="266"/>
        <end position="285"/>
    </location>
</feature>
<feature type="coiled-coil region" evidence="1">
    <location>
        <begin position="54"/>
        <end position="88"/>
    </location>
</feature>
<dbReference type="InterPro" id="IPR043136">
    <property type="entry name" value="B30.2/SPRY_sf"/>
</dbReference>
<gene>
    <name evidence="5" type="ORF">niasHS_006239</name>
</gene>
<feature type="domain" description="B30.2/SPRY" evidence="4">
    <location>
        <begin position="67"/>
        <end position="256"/>
    </location>
</feature>
<dbReference type="PANTHER" id="PTHR12864">
    <property type="entry name" value="RAN BINDING PROTEIN 9-RELATED"/>
    <property type="match status" value="1"/>
</dbReference>
<dbReference type="InterPro" id="IPR003877">
    <property type="entry name" value="SPRY_dom"/>
</dbReference>
<dbReference type="Pfam" id="PF00622">
    <property type="entry name" value="SPRY"/>
    <property type="match status" value="1"/>
</dbReference>
<dbReference type="AlphaFoldDB" id="A0ABD2JSS1"/>
<evidence type="ECO:0000313" key="5">
    <source>
        <dbReference type="EMBL" id="KAL3093677.1"/>
    </source>
</evidence>
<dbReference type="Proteomes" id="UP001620645">
    <property type="component" value="Unassembled WGS sequence"/>
</dbReference>
<keyword evidence="2" id="KW-0472">Membrane</keyword>
<dbReference type="Gene3D" id="2.60.120.920">
    <property type="match status" value="1"/>
</dbReference>
<dbReference type="InterPro" id="IPR050618">
    <property type="entry name" value="Ubq-SigPath_Reg"/>
</dbReference>
<reference evidence="5 6" key="1">
    <citation type="submission" date="2024-10" db="EMBL/GenBank/DDBJ databases">
        <authorList>
            <person name="Kim D."/>
        </authorList>
    </citation>
    <scope>NUCLEOTIDE SEQUENCE [LARGE SCALE GENOMIC DNA]</scope>
    <source>
        <strain evidence="5">Taebaek</strain>
    </source>
</reference>
<keyword evidence="2" id="KW-0812">Transmembrane</keyword>
<comment type="caution">
    <text evidence="5">The sequence shown here is derived from an EMBL/GenBank/DDBJ whole genome shotgun (WGS) entry which is preliminary data.</text>
</comment>
<dbReference type="InterPro" id="IPR001870">
    <property type="entry name" value="B30.2/SPRY"/>
</dbReference>
<dbReference type="SMART" id="SM00449">
    <property type="entry name" value="SPRY"/>
    <property type="match status" value="1"/>
</dbReference>
<name>A0ABD2JSS1_HETSC</name>
<evidence type="ECO:0000256" key="3">
    <source>
        <dbReference type="SAM" id="SignalP"/>
    </source>
</evidence>
<keyword evidence="2" id="KW-1133">Transmembrane helix</keyword>
<evidence type="ECO:0000256" key="2">
    <source>
        <dbReference type="SAM" id="Phobius"/>
    </source>
</evidence>
<sequence>MSAPLLLVICLFVPFTHCQFPLAASKRAEIETDAELTTAISEESGNGTEEWTDNFETQGEMNELRRKIKQMENQIEQLKENSSKCENNHWNPEDCHHELFLLKPKLVKIVCRGKDEFYRSVRAKFAQSEKLGIIYFEVKIVMLQRNNTRDIGIGLAPKSVPLNRTGIGKLNDTYAFFDDGFIFGHNIGGYGGNANFRAGDVIGCGIDLARHQIIYTKNGERLNTTNMLVHSFDLFPAVSLRNPGDIVEANFGPLFKYEMPDGSVRVHSAVSTVFLVFLLFGSSLFRDQFFNLHFGAN</sequence>
<dbReference type="EMBL" id="JBICCN010000107">
    <property type="protein sequence ID" value="KAL3093677.1"/>
    <property type="molecule type" value="Genomic_DNA"/>
</dbReference>
<evidence type="ECO:0000313" key="6">
    <source>
        <dbReference type="Proteomes" id="UP001620645"/>
    </source>
</evidence>
<dbReference type="SUPFAM" id="SSF49899">
    <property type="entry name" value="Concanavalin A-like lectins/glucanases"/>
    <property type="match status" value="1"/>
</dbReference>
<feature type="chain" id="PRO_5044792039" description="B30.2/SPRY domain-containing protein" evidence="3">
    <location>
        <begin position="19"/>
        <end position="297"/>
    </location>
</feature>
<keyword evidence="6" id="KW-1185">Reference proteome</keyword>
<evidence type="ECO:0000256" key="1">
    <source>
        <dbReference type="SAM" id="Coils"/>
    </source>
</evidence>
<keyword evidence="3" id="KW-0732">Signal</keyword>